<reference evidence="1 2" key="1">
    <citation type="journal article" date="2016" name="Mol. Biol. Evol.">
        <title>Comparative Genomics of Early-Diverging Mushroom-Forming Fungi Provides Insights into the Origins of Lignocellulose Decay Capabilities.</title>
        <authorList>
            <person name="Nagy L.G."/>
            <person name="Riley R."/>
            <person name="Tritt A."/>
            <person name="Adam C."/>
            <person name="Daum C."/>
            <person name="Floudas D."/>
            <person name="Sun H."/>
            <person name="Yadav J.S."/>
            <person name="Pangilinan J."/>
            <person name="Larsson K.H."/>
            <person name="Matsuura K."/>
            <person name="Barry K."/>
            <person name="Labutti K."/>
            <person name="Kuo R."/>
            <person name="Ohm R.A."/>
            <person name="Bhattacharya S.S."/>
            <person name="Shirouzu T."/>
            <person name="Yoshinaga Y."/>
            <person name="Martin F.M."/>
            <person name="Grigoriev I.V."/>
            <person name="Hibbett D.S."/>
        </authorList>
    </citation>
    <scope>NUCLEOTIDE SEQUENCE [LARGE SCALE GENOMIC DNA]</scope>
    <source>
        <strain evidence="1 2">HHB12029</strain>
    </source>
</reference>
<keyword evidence="2" id="KW-1185">Reference proteome</keyword>
<sequence length="264" mass="30408">MQRRATFADLPVELCERIVLFAAHQWAVQDKKSLARLARASRAIDALVKPILFDSVVISARNVPRIRAVLHMFRSTRVLEVEPGLDRDGWDHLHACSSSFPNIDIFTGPLDAVLILMPRSDPERIVMYDKVYFDALFRPGRLDRGHFSRLTHLRIASRVGTLIFDTQVDPFESLRLTHIMLDLEHIVPCIVDTVSLLLGRLPMLQRLCLLVPTTTRYKQLRDTLELYLPLHRETRVWIAMPAQCDCLHPMDIAYWLVGEMYNVS</sequence>
<dbReference type="EMBL" id="KV426066">
    <property type="protein sequence ID" value="KZV89688.1"/>
    <property type="molecule type" value="Genomic_DNA"/>
</dbReference>
<gene>
    <name evidence="1" type="ORF">EXIGLDRAFT_771511</name>
</gene>
<proteinExistence type="predicted"/>
<dbReference type="AlphaFoldDB" id="A0A165FXS7"/>
<accession>A0A165FXS7</accession>
<evidence type="ECO:0000313" key="2">
    <source>
        <dbReference type="Proteomes" id="UP000077266"/>
    </source>
</evidence>
<dbReference type="Proteomes" id="UP000077266">
    <property type="component" value="Unassembled WGS sequence"/>
</dbReference>
<evidence type="ECO:0008006" key="3">
    <source>
        <dbReference type="Google" id="ProtNLM"/>
    </source>
</evidence>
<protein>
    <recommendedName>
        <fullName evidence="3">F-box domain-containing protein</fullName>
    </recommendedName>
</protein>
<evidence type="ECO:0000313" key="1">
    <source>
        <dbReference type="EMBL" id="KZV89688.1"/>
    </source>
</evidence>
<dbReference type="InParanoid" id="A0A165FXS7"/>
<organism evidence="1 2">
    <name type="scientific">Exidia glandulosa HHB12029</name>
    <dbReference type="NCBI Taxonomy" id="1314781"/>
    <lineage>
        <taxon>Eukaryota</taxon>
        <taxon>Fungi</taxon>
        <taxon>Dikarya</taxon>
        <taxon>Basidiomycota</taxon>
        <taxon>Agaricomycotina</taxon>
        <taxon>Agaricomycetes</taxon>
        <taxon>Auriculariales</taxon>
        <taxon>Exidiaceae</taxon>
        <taxon>Exidia</taxon>
    </lineage>
</organism>
<name>A0A165FXS7_EXIGL</name>